<dbReference type="InterPro" id="IPR051908">
    <property type="entry name" value="Ribosomal_N-acetyltransferase"/>
</dbReference>
<dbReference type="PROSITE" id="PS51186">
    <property type="entry name" value="GNAT"/>
    <property type="match status" value="1"/>
</dbReference>
<organism evidence="2 3">
    <name type="scientific">Microbispora corallina</name>
    <dbReference type="NCBI Taxonomy" id="83302"/>
    <lineage>
        <taxon>Bacteria</taxon>
        <taxon>Bacillati</taxon>
        <taxon>Actinomycetota</taxon>
        <taxon>Actinomycetes</taxon>
        <taxon>Streptosporangiales</taxon>
        <taxon>Streptosporangiaceae</taxon>
        <taxon>Microbispora</taxon>
    </lineage>
</organism>
<feature type="domain" description="N-acetyltransferase" evidence="1">
    <location>
        <begin position="18"/>
        <end position="187"/>
    </location>
</feature>
<keyword evidence="3" id="KW-1185">Reference proteome</keyword>
<gene>
    <name evidence="2" type="ORF">Mco01_04050</name>
</gene>
<keyword evidence="2" id="KW-0808">Transferase</keyword>
<dbReference type="SUPFAM" id="SSF55729">
    <property type="entry name" value="Acyl-CoA N-acyltransferases (Nat)"/>
    <property type="match status" value="1"/>
</dbReference>
<dbReference type="Pfam" id="PF13302">
    <property type="entry name" value="Acetyltransf_3"/>
    <property type="match status" value="1"/>
</dbReference>
<dbReference type="Proteomes" id="UP000603904">
    <property type="component" value="Unassembled WGS sequence"/>
</dbReference>
<name>A0ABQ4FRG7_9ACTN</name>
<evidence type="ECO:0000313" key="2">
    <source>
        <dbReference type="EMBL" id="GIH37405.1"/>
    </source>
</evidence>
<comment type="caution">
    <text evidence="2">The sequence shown here is derived from an EMBL/GenBank/DDBJ whole genome shotgun (WGS) entry which is preliminary data.</text>
</comment>
<evidence type="ECO:0000313" key="3">
    <source>
        <dbReference type="Proteomes" id="UP000603904"/>
    </source>
</evidence>
<evidence type="ECO:0000259" key="1">
    <source>
        <dbReference type="PROSITE" id="PS51186"/>
    </source>
</evidence>
<reference evidence="2 3" key="1">
    <citation type="submission" date="2021-01" db="EMBL/GenBank/DDBJ databases">
        <title>Whole genome shotgun sequence of Microbispora corallina NBRC 16416.</title>
        <authorList>
            <person name="Komaki H."/>
            <person name="Tamura T."/>
        </authorList>
    </citation>
    <scope>NUCLEOTIDE SEQUENCE [LARGE SCALE GENOMIC DNA]</scope>
    <source>
        <strain evidence="2 3">NBRC 16416</strain>
    </source>
</reference>
<dbReference type="PANTHER" id="PTHR43441">
    <property type="entry name" value="RIBOSOMAL-PROTEIN-SERINE ACETYLTRANSFERASE"/>
    <property type="match status" value="1"/>
</dbReference>
<dbReference type="InterPro" id="IPR000182">
    <property type="entry name" value="GNAT_dom"/>
</dbReference>
<dbReference type="RefSeq" id="WP_204055152.1">
    <property type="nucleotide sequence ID" value="NZ_BAAAGP010000001.1"/>
</dbReference>
<dbReference type="EMBL" id="BOOC01000001">
    <property type="protein sequence ID" value="GIH37405.1"/>
    <property type="molecule type" value="Genomic_DNA"/>
</dbReference>
<accession>A0ABQ4FRG7</accession>
<dbReference type="GO" id="GO:0016740">
    <property type="term" value="F:transferase activity"/>
    <property type="evidence" value="ECO:0007669"/>
    <property type="project" value="UniProtKB-KW"/>
</dbReference>
<dbReference type="InterPro" id="IPR016181">
    <property type="entry name" value="Acyl_CoA_acyltransferase"/>
</dbReference>
<proteinExistence type="predicted"/>
<dbReference type="PANTHER" id="PTHR43441:SF11">
    <property type="entry name" value="RIBOSOMAL-PROTEIN-SERINE ACETYLTRANSFERASE"/>
    <property type="match status" value="1"/>
</dbReference>
<sequence length="213" mass="23860">MLIDHWPLLGLRLRTGRLELRLPDEEELAELADVAAKGVHEPDRRPFLRPWSDLPPAERAREVVQRHWRRRGSWTPRDWSLDLTVFEDGHPVGIQQVGAQDFGILREVRTGSWLGLEHQGRGIGRSMRSAVLHLAFAGLGASEATTMSFADNPAPLRISRRLGYRPDGIARDIVDGEAVVTERLRLTRSDWELTDRPEVSVAGLGPCLALFGA</sequence>
<protein>
    <submittedName>
        <fullName evidence="2">Succinyl-CoA transferase</fullName>
    </submittedName>
</protein>
<dbReference type="Gene3D" id="3.40.630.30">
    <property type="match status" value="1"/>
</dbReference>